<comment type="catalytic activity">
    <reaction evidence="1">
        <text>ATP + protein L-histidine = ADP + protein N-phospho-L-histidine.</text>
        <dbReference type="EC" id="2.7.13.3"/>
    </reaction>
</comment>
<dbReference type="InterPro" id="IPR050351">
    <property type="entry name" value="BphY/WalK/GraS-like"/>
</dbReference>
<dbReference type="InterPro" id="IPR036890">
    <property type="entry name" value="HATPase_C_sf"/>
</dbReference>
<keyword evidence="4" id="KW-1003">Cell membrane</keyword>
<name>A0ABV5VWF6_9BACL</name>
<keyword evidence="7" id="KW-0547">Nucleotide-binding</keyword>
<dbReference type="Gene3D" id="3.30.450.20">
    <property type="entry name" value="PAS domain"/>
    <property type="match status" value="1"/>
</dbReference>
<dbReference type="EC" id="2.7.13.3" evidence="3"/>
<evidence type="ECO:0000259" key="13">
    <source>
        <dbReference type="PROSITE" id="PS50109"/>
    </source>
</evidence>
<dbReference type="SUPFAM" id="SSF158472">
    <property type="entry name" value="HAMP domain-like"/>
    <property type="match status" value="1"/>
</dbReference>
<dbReference type="InterPro" id="IPR036097">
    <property type="entry name" value="HisK_dim/P_sf"/>
</dbReference>
<dbReference type="RefSeq" id="WP_344903777.1">
    <property type="nucleotide sequence ID" value="NZ_BAAAYO010000001.1"/>
</dbReference>
<dbReference type="CDD" id="cd06225">
    <property type="entry name" value="HAMP"/>
    <property type="match status" value="1"/>
</dbReference>
<evidence type="ECO:0000256" key="10">
    <source>
        <dbReference type="ARBA" id="ARBA00023012"/>
    </source>
</evidence>
<dbReference type="GO" id="GO:0005524">
    <property type="term" value="F:ATP binding"/>
    <property type="evidence" value="ECO:0007669"/>
    <property type="project" value="UniProtKB-KW"/>
</dbReference>
<evidence type="ECO:0000259" key="14">
    <source>
        <dbReference type="PROSITE" id="PS50885"/>
    </source>
</evidence>
<dbReference type="PROSITE" id="PS50109">
    <property type="entry name" value="HIS_KIN"/>
    <property type="match status" value="1"/>
</dbReference>
<comment type="caution">
    <text evidence="15">The sequence shown here is derived from an EMBL/GenBank/DDBJ whole genome shotgun (WGS) entry which is preliminary data.</text>
</comment>
<evidence type="ECO:0000256" key="5">
    <source>
        <dbReference type="ARBA" id="ARBA00022553"/>
    </source>
</evidence>
<dbReference type="Pfam" id="PF02518">
    <property type="entry name" value="HATPase_c"/>
    <property type="match status" value="1"/>
</dbReference>
<dbReference type="SMART" id="SM00388">
    <property type="entry name" value="HisKA"/>
    <property type="match status" value="1"/>
</dbReference>
<keyword evidence="12" id="KW-0812">Transmembrane</keyword>
<evidence type="ECO:0000256" key="11">
    <source>
        <dbReference type="ARBA" id="ARBA00023136"/>
    </source>
</evidence>
<evidence type="ECO:0000256" key="2">
    <source>
        <dbReference type="ARBA" id="ARBA00004651"/>
    </source>
</evidence>
<dbReference type="PRINTS" id="PR00344">
    <property type="entry name" value="BCTRLSENSOR"/>
</dbReference>
<gene>
    <name evidence="15" type="ORF">ACFFNY_13645</name>
</gene>
<dbReference type="CDD" id="cd16922">
    <property type="entry name" value="HATPase_EvgS-ArcB-TorS-like"/>
    <property type="match status" value="1"/>
</dbReference>
<dbReference type="Pfam" id="PF00512">
    <property type="entry name" value="HisKA"/>
    <property type="match status" value="1"/>
</dbReference>
<evidence type="ECO:0000313" key="15">
    <source>
        <dbReference type="EMBL" id="MFB9752605.1"/>
    </source>
</evidence>
<protein>
    <recommendedName>
        <fullName evidence="3">histidine kinase</fullName>
        <ecNumber evidence="3">2.7.13.3</ecNumber>
    </recommendedName>
</protein>
<dbReference type="InterPro" id="IPR003661">
    <property type="entry name" value="HisK_dim/P_dom"/>
</dbReference>
<dbReference type="Gene3D" id="1.10.8.500">
    <property type="entry name" value="HAMP domain in histidine kinase"/>
    <property type="match status" value="1"/>
</dbReference>
<dbReference type="EMBL" id="JBHMAG010000012">
    <property type="protein sequence ID" value="MFB9752605.1"/>
    <property type="molecule type" value="Genomic_DNA"/>
</dbReference>
<dbReference type="SUPFAM" id="SSF55874">
    <property type="entry name" value="ATPase domain of HSP90 chaperone/DNA topoisomerase II/histidine kinase"/>
    <property type="match status" value="1"/>
</dbReference>
<feature type="transmembrane region" description="Helical" evidence="12">
    <location>
        <begin position="14"/>
        <end position="36"/>
    </location>
</feature>
<evidence type="ECO:0000256" key="6">
    <source>
        <dbReference type="ARBA" id="ARBA00022679"/>
    </source>
</evidence>
<keyword evidence="9 15" id="KW-0067">ATP-binding</keyword>
<evidence type="ECO:0000256" key="12">
    <source>
        <dbReference type="SAM" id="Phobius"/>
    </source>
</evidence>
<organism evidence="15 16">
    <name type="scientific">Paenibacillus hodogayensis</name>
    <dbReference type="NCBI Taxonomy" id="279208"/>
    <lineage>
        <taxon>Bacteria</taxon>
        <taxon>Bacillati</taxon>
        <taxon>Bacillota</taxon>
        <taxon>Bacilli</taxon>
        <taxon>Bacillales</taxon>
        <taxon>Paenibacillaceae</taxon>
        <taxon>Paenibacillus</taxon>
    </lineage>
</organism>
<dbReference type="InterPro" id="IPR003594">
    <property type="entry name" value="HATPase_dom"/>
</dbReference>
<evidence type="ECO:0000256" key="7">
    <source>
        <dbReference type="ARBA" id="ARBA00022741"/>
    </source>
</evidence>
<dbReference type="PROSITE" id="PS50885">
    <property type="entry name" value="HAMP"/>
    <property type="match status" value="1"/>
</dbReference>
<sequence>MLKTVNRSIFRRLLFSYLLTVLLGLGVVGLLISFLAKGYIYGSTQDELLRKAKKVNLAIQEFSAIDESAESLLVFFDQTFDARIWIFDDNGKIIATSTKDEVFIGKAVAQSIARKVAGGGTAVSELAVEGLAQPMLSVAVPWGKDNRIYGGIVLHSPINGINETVSRIRETILWGTLIGVLISTAMVSYLSWSISRPLQAIDRAASEIGMGNYAKRIEIQSTDEIGDLAQTINSMAAKLELTERDRSKAEQIRSDFLANVSHELRTPLTAMQGFLEAMQDGLVDEERRQTYYGVMMNETLHMNRLLDDITMLDKLKNDEIALSRHPVDVEAFVRRLALKFESLVSAKGLRLHVECEEGLPRAYADYDRLEQIVGNVVNNAIKFTERGDIRVKAARVDGFVELAVTDTGIGISAADRERIWERFFKADRGRAKNRKGTGLGLAIVKELVELHGGSIAVESEPERGSAFRIRIPIAAG</sequence>
<feature type="domain" description="HAMP" evidence="14">
    <location>
        <begin position="192"/>
        <end position="244"/>
    </location>
</feature>
<evidence type="ECO:0000313" key="16">
    <source>
        <dbReference type="Proteomes" id="UP001589619"/>
    </source>
</evidence>
<dbReference type="PANTHER" id="PTHR42878:SF7">
    <property type="entry name" value="SENSOR HISTIDINE KINASE GLRK"/>
    <property type="match status" value="1"/>
</dbReference>
<keyword evidence="11 12" id="KW-0472">Membrane</keyword>
<dbReference type="SUPFAM" id="SSF47384">
    <property type="entry name" value="Homodimeric domain of signal transducing histidine kinase"/>
    <property type="match status" value="1"/>
</dbReference>
<dbReference type="Gene3D" id="1.10.287.130">
    <property type="match status" value="1"/>
</dbReference>
<accession>A0ABV5VWF6</accession>
<keyword evidence="16" id="KW-1185">Reference proteome</keyword>
<keyword evidence="12" id="KW-1133">Transmembrane helix</keyword>
<comment type="subcellular location">
    <subcellularLocation>
        <location evidence="2">Cell membrane</location>
        <topology evidence="2">Multi-pass membrane protein</topology>
    </subcellularLocation>
</comment>
<evidence type="ECO:0000256" key="9">
    <source>
        <dbReference type="ARBA" id="ARBA00022840"/>
    </source>
</evidence>
<dbReference type="InterPro" id="IPR005467">
    <property type="entry name" value="His_kinase_dom"/>
</dbReference>
<feature type="domain" description="Histidine kinase" evidence="13">
    <location>
        <begin position="259"/>
        <end position="475"/>
    </location>
</feature>
<dbReference type="Gene3D" id="3.30.565.10">
    <property type="entry name" value="Histidine kinase-like ATPase, C-terminal domain"/>
    <property type="match status" value="1"/>
</dbReference>
<evidence type="ECO:0000256" key="4">
    <source>
        <dbReference type="ARBA" id="ARBA00022475"/>
    </source>
</evidence>
<evidence type="ECO:0000256" key="8">
    <source>
        <dbReference type="ARBA" id="ARBA00022777"/>
    </source>
</evidence>
<dbReference type="SMART" id="SM00387">
    <property type="entry name" value="HATPase_c"/>
    <property type="match status" value="1"/>
</dbReference>
<proteinExistence type="predicted"/>
<dbReference type="CDD" id="cd00082">
    <property type="entry name" value="HisKA"/>
    <property type="match status" value="1"/>
</dbReference>
<dbReference type="Pfam" id="PF00672">
    <property type="entry name" value="HAMP"/>
    <property type="match status" value="1"/>
</dbReference>
<dbReference type="SMART" id="SM00304">
    <property type="entry name" value="HAMP"/>
    <property type="match status" value="1"/>
</dbReference>
<reference evidence="15 16" key="1">
    <citation type="submission" date="2024-09" db="EMBL/GenBank/DDBJ databases">
        <authorList>
            <person name="Sun Q."/>
            <person name="Mori K."/>
        </authorList>
    </citation>
    <scope>NUCLEOTIDE SEQUENCE [LARGE SCALE GENOMIC DNA]</scope>
    <source>
        <strain evidence="15 16">JCM 12520</strain>
    </source>
</reference>
<dbReference type="PANTHER" id="PTHR42878">
    <property type="entry name" value="TWO-COMPONENT HISTIDINE KINASE"/>
    <property type="match status" value="1"/>
</dbReference>
<keyword evidence="8" id="KW-0418">Kinase</keyword>
<dbReference type="Proteomes" id="UP001589619">
    <property type="component" value="Unassembled WGS sequence"/>
</dbReference>
<evidence type="ECO:0000256" key="3">
    <source>
        <dbReference type="ARBA" id="ARBA00012438"/>
    </source>
</evidence>
<dbReference type="InterPro" id="IPR004358">
    <property type="entry name" value="Sig_transdc_His_kin-like_C"/>
</dbReference>
<keyword evidence="6" id="KW-0808">Transferase</keyword>
<keyword evidence="10" id="KW-0902">Two-component regulatory system</keyword>
<keyword evidence="5" id="KW-0597">Phosphoprotein</keyword>
<dbReference type="InterPro" id="IPR003660">
    <property type="entry name" value="HAMP_dom"/>
</dbReference>
<evidence type="ECO:0000256" key="1">
    <source>
        <dbReference type="ARBA" id="ARBA00000085"/>
    </source>
</evidence>